<dbReference type="EMBL" id="JBHRSX010000090">
    <property type="protein sequence ID" value="MFC3203412.1"/>
    <property type="molecule type" value="Genomic_DNA"/>
</dbReference>
<dbReference type="Proteomes" id="UP001595477">
    <property type="component" value="Unassembled WGS sequence"/>
</dbReference>
<name>A0ABV7K7A1_9ALTE</name>
<sequence>MSKNTVALKERNEAKSEEVFKALKEKIIKLEDVLDDLRANPLGNFSQLTSVVKLLEFEGYDLPNLITSRTTLSIKHKDLKKRYENLASAVKEIKEDPASIDPLFTSKVREALRAEFQPEIDVLNAEVEKYAELLTAEQAKRQVAEESSRRFQKEIRRLEKQIKLANEKIRTLTADGNIRSV</sequence>
<feature type="coiled-coil region" evidence="1">
    <location>
        <begin position="120"/>
        <end position="175"/>
    </location>
</feature>
<organism evidence="2 3">
    <name type="scientific">Alteromonas oceani</name>
    <dbReference type="NCBI Taxonomy" id="2071609"/>
    <lineage>
        <taxon>Bacteria</taxon>
        <taxon>Pseudomonadati</taxon>
        <taxon>Pseudomonadota</taxon>
        <taxon>Gammaproteobacteria</taxon>
        <taxon>Alteromonadales</taxon>
        <taxon>Alteromonadaceae</taxon>
        <taxon>Alteromonas/Salinimonas group</taxon>
        <taxon>Alteromonas</taxon>
    </lineage>
</organism>
<keyword evidence="3" id="KW-1185">Reference proteome</keyword>
<proteinExistence type="predicted"/>
<keyword evidence="1" id="KW-0175">Coiled coil</keyword>
<evidence type="ECO:0000313" key="2">
    <source>
        <dbReference type="EMBL" id="MFC3203412.1"/>
    </source>
</evidence>
<dbReference type="RefSeq" id="WP_123326666.1">
    <property type="nucleotide sequence ID" value="NZ_JBHRSX010000090.1"/>
</dbReference>
<accession>A0ABV7K7A1</accession>
<evidence type="ECO:0000256" key="1">
    <source>
        <dbReference type="SAM" id="Coils"/>
    </source>
</evidence>
<gene>
    <name evidence="2" type="ORF">ACFOEW_16510</name>
</gene>
<evidence type="ECO:0000313" key="3">
    <source>
        <dbReference type="Proteomes" id="UP001595477"/>
    </source>
</evidence>
<reference evidence="3" key="1">
    <citation type="journal article" date="2019" name="Int. J. Syst. Evol. Microbiol.">
        <title>The Global Catalogue of Microorganisms (GCM) 10K type strain sequencing project: providing services to taxonomists for standard genome sequencing and annotation.</title>
        <authorList>
            <consortium name="The Broad Institute Genomics Platform"/>
            <consortium name="The Broad Institute Genome Sequencing Center for Infectious Disease"/>
            <person name="Wu L."/>
            <person name="Ma J."/>
        </authorList>
    </citation>
    <scope>NUCLEOTIDE SEQUENCE [LARGE SCALE GENOMIC DNA]</scope>
    <source>
        <strain evidence="3">KCTC 52449</strain>
    </source>
</reference>
<protein>
    <submittedName>
        <fullName evidence="2">Uncharacterized protein</fullName>
    </submittedName>
</protein>
<comment type="caution">
    <text evidence="2">The sequence shown here is derived from an EMBL/GenBank/DDBJ whole genome shotgun (WGS) entry which is preliminary data.</text>
</comment>